<name>A0ABS4ZH68_9MICO</name>
<comment type="caution">
    <text evidence="1">The sequence shown here is derived from an EMBL/GenBank/DDBJ whole genome shotgun (WGS) entry which is preliminary data.</text>
</comment>
<gene>
    <name evidence="1" type="ORF">JOF34_000921</name>
</gene>
<dbReference type="Proteomes" id="UP001519362">
    <property type="component" value="Unassembled WGS sequence"/>
</dbReference>
<reference evidence="1 2" key="1">
    <citation type="submission" date="2021-03" db="EMBL/GenBank/DDBJ databases">
        <title>Sequencing the genomes of 1000 actinobacteria strains.</title>
        <authorList>
            <person name="Klenk H.-P."/>
        </authorList>
    </citation>
    <scope>NUCLEOTIDE SEQUENCE [LARGE SCALE GENOMIC DNA]</scope>
    <source>
        <strain evidence="1 2">DSM 24221</strain>
    </source>
</reference>
<dbReference type="EMBL" id="JAGIOL010000001">
    <property type="protein sequence ID" value="MBP2436335.1"/>
    <property type="molecule type" value="Genomic_DNA"/>
</dbReference>
<organism evidence="1 2">
    <name type="scientific">Microbacterium amylolyticum</name>
    <dbReference type="NCBI Taxonomy" id="936337"/>
    <lineage>
        <taxon>Bacteria</taxon>
        <taxon>Bacillati</taxon>
        <taxon>Actinomycetota</taxon>
        <taxon>Actinomycetes</taxon>
        <taxon>Micrococcales</taxon>
        <taxon>Microbacteriaceae</taxon>
        <taxon>Microbacterium</taxon>
    </lineage>
</organism>
<proteinExistence type="predicted"/>
<accession>A0ABS4ZH68</accession>
<evidence type="ECO:0000313" key="2">
    <source>
        <dbReference type="Proteomes" id="UP001519362"/>
    </source>
</evidence>
<keyword evidence="2" id="KW-1185">Reference proteome</keyword>
<evidence type="ECO:0000313" key="1">
    <source>
        <dbReference type="EMBL" id="MBP2436335.1"/>
    </source>
</evidence>
<protein>
    <submittedName>
        <fullName evidence="1">Uncharacterized protein</fullName>
    </submittedName>
</protein>
<sequence>MRLQRNLLLRELGLGLAQIAETLWGEASEIRALDAHL</sequence>